<organism evidence="2 3">
    <name type="scientific">Amycolatopsis melonis</name>
    <dbReference type="NCBI Taxonomy" id="3156488"/>
    <lineage>
        <taxon>Bacteria</taxon>
        <taxon>Bacillati</taxon>
        <taxon>Actinomycetota</taxon>
        <taxon>Actinomycetes</taxon>
        <taxon>Pseudonocardiales</taxon>
        <taxon>Pseudonocardiaceae</taxon>
        <taxon>Amycolatopsis</taxon>
    </lineage>
</organism>
<dbReference type="InterPro" id="IPR000182">
    <property type="entry name" value="GNAT_dom"/>
</dbReference>
<dbReference type="PANTHER" id="PTHR43441">
    <property type="entry name" value="RIBOSOMAL-PROTEIN-SERINE ACETYLTRANSFERASE"/>
    <property type="match status" value="1"/>
</dbReference>
<dbReference type="PANTHER" id="PTHR43441:SF6">
    <property type="entry name" value="N-ACETYLTRANSFERASE DOMAIN-CONTAINING PROTEIN"/>
    <property type="match status" value="1"/>
</dbReference>
<evidence type="ECO:0000313" key="2">
    <source>
        <dbReference type="EMBL" id="MEQ0565241.1"/>
    </source>
</evidence>
<dbReference type="InterPro" id="IPR016181">
    <property type="entry name" value="Acyl_CoA_acyltransferase"/>
</dbReference>
<keyword evidence="3" id="KW-1185">Reference proteome</keyword>
<dbReference type="EMBL" id="JBDZYD010000018">
    <property type="protein sequence ID" value="MEQ0565241.1"/>
    <property type="molecule type" value="Genomic_DNA"/>
</dbReference>
<keyword evidence="2" id="KW-0808">Transferase</keyword>
<dbReference type="Gene3D" id="3.40.630.30">
    <property type="match status" value="1"/>
</dbReference>
<protein>
    <submittedName>
        <fullName evidence="2">GNAT family protein</fullName>
        <ecNumber evidence="2">2.-.-.-</ecNumber>
    </submittedName>
</protein>
<evidence type="ECO:0000259" key="1">
    <source>
        <dbReference type="PROSITE" id="PS51186"/>
    </source>
</evidence>
<dbReference type="SUPFAM" id="SSF55729">
    <property type="entry name" value="Acyl-CoA N-acyltransferases (Nat)"/>
    <property type="match status" value="1"/>
</dbReference>
<sequence>MIIDARGPVGAETPWSVGRKVRLREVRPADRRTLAGFDRDADPQVAGYRHWATHRRHPSGSADDFPFAIETLHNRTLVGSMWLRTDPAAGWFSYGIGIGAQHRRCGYAADAVAVLLAFMFEQRRYRTCEVSINGSNFASLALHGELGFREVGRPRDTELLRGEVRYPVLMSITAEQFAEHHPAFAAARGPLRPTRGRHWRTRRRGRHWRPDHLRGIASRFE</sequence>
<dbReference type="EC" id="2.-.-.-" evidence="2"/>
<comment type="caution">
    <text evidence="2">The sequence shown here is derived from an EMBL/GenBank/DDBJ whole genome shotgun (WGS) entry which is preliminary data.</text>
</comment>
<dbReference type="RefSeq" id="WP_348956322.1">
    <property type="nucleotide sequence ID" value="NZ_JBDZYD010000018.1"/>
</dbReference>
<gene>
    <name evidence="2" type="ORF">ABJI51_39710</name>
</gene>
<dbReference type="Proteomes" id="UP001440984">
    <property type="component" value="Unassembled WGS sequence"/>
</dbReference>
<name>A0ABV0LSF7_9PSEU</name>
<dbReference type="PROSITE" id="PS51186">
    <property type="entry name" value="GNAT"/>
    <property type="match status" value="1"/>
</dbReference>
<evidence type="ECO:0000313" key="3">
    <source>
        <dbReference type="Proteomes" id="UP001440984"/>
    </source>
</evidence>
<proteinExistence type="predicted"/>
<reference evidence="2 3" key="1">
    <citation type="submission" date="2024-05" db="EMBL/GenBank/DDBJ databases">
        <authorList>
            <person name="Zhao H."/>
            <person name="Xu Y."/>
            <person name="Lin S."/>
            <person name="Spain J.C."/>
            <person name="Zhou N.-Y."/>
        </authorList>
    </citation>
    <scope>NUCLEOTIDE SEQUENCE [LARGE SCALE GENOMIC DNA]</scope>
    <source>
        <strain evidence="2 3">NEAU-NG30</strain>
    </source>
</reference>
<dbReference type="Pfam" id="PF13302">
    <property type="entry name" value="Acetyltransf_3"/>
    <property type="match status" value="1"/>
</dbReference>
<feature type="domain" description="N-acetyltransferase" evidence="1">
    <location>
        <begin position="21"/>
        <end position="175"/>
    </location>
</feature>
<accession>A0ABV0LSF7</accession>
<dbReference type="InterPro" id="IPR051908">
    <property type="entry name" value="Ribosomal_N-acetyltransferase"/>
</dbReference>
<dbReference type="GO" id="GO:0016740">
    <property type="term" value="F:transferase activity"/>
    <property type="evidence" value="ECO:0007669"/>
    <property type="project" value="UniProtKB-KW"/>
</dbReference>